<dbReference type="InterPro" id="IPR037523">
    <property type="entry name" value="VOC_core"/>
</dbReference>
<keyword evidence="3" id="KW-1185">Reference proteome</keyword>
<evidence type="ECO:0000259" key="1">
    <source>
        <dbReference type="PROSITE" id="PS51819"/>
    </source>
</evidence>
<evidence type="ECO:0000313" key="2">
    <source>
        <dbReference type="EMBL" id="USG66866.1"/>
    </source>
</evidence>
<feature type="domain" description="VOC" evidence="1">
    <location>
        <begin position="1"/>
        <end position="55"/>
    </location>
</feature>
<dbReference type="PROSITE" id="PS51819">
    <property type="entry name" value="VOC"/>
    <property type="match status" value="1"/>
</dbReference>
<dbReference type="RefSeq" id="WP_251873971.1">
    <property type="nucleotide sequence ID" value="NZ_CP098755.1"/>
</dbReference>
<accession>A0ABY4WQH2</accession>
<gene>
    <name evidence="2" type="ORF">NDK47_06090</name>
</gene>
<dbReference type="Proteomes" id="UP001056500">
    <property type="component" value="Chromosome"/>
</dbReference>
<evidence type="ECO:0000313" key="3">
    <source>
        <dbReference type="Proteomes" id="UP001056500"/>
    </source>
</evidence>
<dbReference type="InterPro" id="IPR029068">
    <property type="entry name" value="Glyas_Bleomycin-R_OHBP_Dase"/>
</dbReference>
<dbReference type="SUPFAM" id="SSF54593">
    <property type="entry name" value="Glyoxalase/Bleomycin resistance protein/Dihydroxybiphenyl dioxygenase"/>
    <property type="match status" value="1"/>
</dbReference>
<organism evidence="2 3">
    <name type="scientific">Brevibacillus ruminantium</name>
    <dbReference type="NCBI Taxonomy" id="2950604"/>
    <lineage>
        <taxon>Bacteria</taxon>
        <taxon>Bacillati</taxon>
        <taxon>Bacillota</taxon>
        <taxon>Bacilli</taxon>
        <taxon>Bacillales</taxon>
        <taxon>Paenibacillaceae</taxon>
        <taxon>Brevibacillus</taxon>
    </lineage>
</organism>
<protein>
    <recommendedName>
        <fullName evidence="1">VOC domain-containing protein</fullName>
    </recommendedName>
</protein>
<dbReference type="Gene3D" id="3.10.180.10">
    <property type="entry name" value="2,3-Dihydroxybiphenyl 1,2-Dioxygenase, domain 1"/>
    <property type="match status" value="1"/>
</dbReference>
<name>A0ABY4WQH2_9BACL</name>
<sequence length="55" mass="6516">MKPRRSAFNFYVPSTEEAYNHLRSHGVEVEEIKQYGAKYFAFYDLDGNCLEVCEY</sequence>
<proteinExistence type="predicted"/>
<dbReference type="EMBL" id="CP098755">
    <property type="protein sequence ID" value="USG66866.1"/>
    <property type="molecule type" value="Genomic_DNA"/>
</dbReference>
<reference evidence="2" key="1">
    <citation type="submission" date="2022-06" db="EMBL/GenBank/DDBJ databases">
        <title>Genome sequencing of Brevibacillus sp. BB3-R1.</title>
        <authorList>
            <person name="Heo J."/>
            <person name="Lee D."/>
            <person name="Won M."/>
            <person name="Han B.-H."/>
            <person name="Hong S.-B."/>
            <person name="Kwon S.-W."/>
        </authorList>
    </citation>
    <scope>NUCLEOTIDE SEQUENCE</scope>
    <source>
        <strain evidence="2">BB3-R1</strain>
    </source>
</reference>